<dbReference type="AlphaFoldDB" id="A0A2I0IDA9"/>
<organism evidence="2 3">
    <name type="scientific">Punica granatum</name>
    <name type="common">Pomegranate</name>
    <dbReference type="NCBI Taxonomy" id="22663"/>
    <lineage>
        <taxon>Eukaryota</taxon>
        <taxon>Viridiplantae</taxon>
        <taxon>Streptophyta</taxon>
        <taxon>Embryophyta</taxon>
        <taxon>Tracheophyta</taxon>
        <taxon>Spermatophyta</taxon>
        <taxon>Magnoliopsida</taxon>
        <taxon>eudicotyledons</taxon>
        <taxon>Gunneridae</taxon>
        <taxon>Pentapetalae</taxon>
        <taxon>rosids</taxon>
        <taxon>malvids</taxon>
        <taxon>Myrtales</taxon>
        <taxon>Lythraceae</taxon>
        <taxon>Punica</taxon>
    </lineage>
</organism>
<evidence type="ECO:0008006" key="4">
    <source>
        <dbReference type="Google" id="ProtNLM"/>
    </source>
</evidence>
<feature type="region of interest" description="Disordered" evidence="1">
    <location>
        <begin position="49"/>
        <end position="70"/>
    </location>
</feature>
<keyword evidence="3" id="KW-1185">Reference proteome</keyword>
<evidence type="ECO:0000256" key="1">
    <source>
        <dbReference type="SAM" id="MobiDB-lite"/>
    </source>
</evidence>
<protein>
    <recommendedName>
        <fullName evidence="4">Retrotransposon gag domain-containing protein</fullName>
    </recommendedName>
</protein>
<evidence type="ECO:0000313" key="3">
    <source>
        <dbReference type="Proteomes" id="UP000233551"/>
    </source>
</evidence>
<evidence type="ECO:0000313" key="2">
    <source>
        <dbReference type="EMBL" id="PKI41982.1"/>
    </source>
</evidence>
<reference evidence="2 3" key="1">
    <citation type="submission" date="2017-11" db="EMBL/GenBank/DDBJ databases">
        <title>De-novo sequencing of pomegranate (Punica granatum L.) genome.</title>
        <authorList>
            <person name="Akparov Z."/>
            <person name="Amiraslanov A."/>
            <person name="Hajiyeva S."/>
            <person name="Abbasov M."/>
            <person name="Kaur K."/>
            <person name="Hamwieh A."/>
            <person name="Solovyev V."/>
            <person name="Salamov A."/>
            <person name="Braich B."/>
            <person name="Kosarev P."/>
            <person name="Mahmoud A."/>
            <person name="Hajiyev E."/>
            <person name="Babayeva S."/>
            <person name="Izzatullayeva V."/>
            <person name="Mammadov A."/>
            <person name="Mammadov A."/>
            <person name="Sharifova S."/>
            <person name="Ojaghi J."/>
            <person name="Eynullazada K."/>
            <person name="Bayramov B."/>
            <person name="Abdulazimova A."/>
            <person name="Shahmuradov I."/>
        </authorList>
    </citation>
    <scope>NUCLEOTIDE SEQUENCE [LARGE SCALE GENOMIC DNA]</scope>
    <source>
        <strain evidence="3">cv. AG2017</strain>
        <tissue evidence="2">Leaf</tissue>
    </source>
</reference>
<gene>
    <name evidence="2" type="ORF">CRG98_037600</name>
</gene>
<dbReference type="Proteomes" id="UP000233551">
    <property type="component" value="Unassembled WGS sequence"/>
</dbReference>
<sequence>MAEEIHHTRPEEDIPPTPAFHRGIQALFQCITHYRQYSHPLTLAIPHNRASSSFTPPPEHRPTVHPNPAVPSTLVSKRKEVSFSAMTHVPAVYPVTDALPPSPAPMAVPFCNFSIGRLRCVRSAASSYANTYLSQKFLDQYRFCAETPLTLLDLSMMEMRESQTFEAYATEWKGKAVKHFLPITERQQVQLFYSTLRGAHYSHLLVHTSSFSDLIEAGKKLDMGVKLGRIDDLSRKKDGKASKK</sequence>
<dbReference type="EMBL" id="PGOL01003245">
    <property type="protein sequence ID" value="PKI41982.1"/>
    <property type="molecule type" value="Genomic_DNA"/>
</dbReference>
<comment type="caution">
    <text evidence="2">The sequence shown here is derived from an EMBL/GenBank/DDBJ whole genome shotgun (WGS) entry which is preliminary data.</text>
</comment>
<proteinExistence type="predicted"/>
<accession>A0A2I0IDA9</accession>
<name>A0A2I0IDA9_PUNGR</name>